<name>A0A1Y2CC84_9FUNG</name>
<evidence type="ECO:0000313" key="3">
    <source>
        <dbReference type="Proteomes" id="UP000193642"/>
    </source>
</evidence>
<dbReference type="Proteomes" id="UP000193642">
    <property type="component" value="Unassembled WGS sequence"/>
</dbReference>
<feature type="region of interest" description="Disordered" evidence="1">
    <location>
        <begin position="252"/>
        <end position="328"/>
    </location>
</feature>
<organism evidence="2 3">
    <name type="scientific">Rhizoclosmatium globosum</name>
    <dbReference type="NCBI Taxonomy" id="329046"/>
    <lineage>
        <taxon>Eukaryota</taxon>
        <taxon>Fungi</taxon>
        <taxon>Fungi incertae sedis</taxon>
        <taxon>Chytridiomycota</taxon>
        <taxon>Chytridiomycota incertae sedis</taxon>
        <taxon>Chytridiomycetes</taxon>
        <taxon>Chytridiales</taxon>
        <taxon>Chytriomycetaceae</taxon>
        <taxon>Rhizoclosmatium</taxon>
    </lineage>
</organism>
<dbReference type="AlphaFoldDB" id="A0A1Y2CC84"/>
<accession>A0A1Y2CC84</accession>
<feature type="region of interest" description="Disordered" evidence="1">
    <location>
        <begin position="40"/>
        <end position="100"/>
    </location>
</feature>
<feature type="compositionally biased region" description="Basic and acidic residues" evidence="1">
    <location>
        <begin position="70"/>
        <end position="82"/>
    </location>
</feature>
<evidence type="ECO:0000313" key="2">
    <source>
        <dbReference type="EMBL" id="ORY44497.1"/>
    </source>
</evidence>
<feature type="region of interest" description="Disordered" evidence="1">
    <location>
        <begin position="126"/>
        <end position="158"/>
    </location>
</feature>
<keyword evidence="3" id="KW-1185">Reference proteome</keyword>
<sequence length="441" mass="48690">MDASQLSDTRLAAVEAAHLQLQSEFAALAAEVSELRKAVAALKQKPAPEPTPEPSPFISSAKLPNQNQNQKEKEKDKDKDAAFKSQRNTRASASTNTAPPLLLKQSAAVEKPQQLQLLKKQGPLLSRRALGRAPSNVTDSEDEKIDFTVPPPPLLTSGEPNTLNYRAWTDIVRVRYPHFQRVLPAMSKATKYFREQHNLPEVRLVAQTSLKANVTHAIPEHLQHRFLRFMEDQFVHASTPLLFGDRSCLGGVSSNAGDDGTGNANGMSRKGGRMMVGNNGNSNDGNNKKRGSSDYEPSPLTKKLRSSSDDASVQEDDADADEEAEEPNALSAFSENVIVVSKNGIRMVRYNVILQKLMKDFKYLPKDARVAIKKGVKQFLKHELAEDFEDCIIETGGSASLHEPPVMTYGVPEFLVGEFKVWAVAELSRCFPACEILDWEL</sequence>
<reference evidence="2 3" key="1">
    <citation type="submission" date="2016-07" db="EMBL/GenBank/DDBJ databases">
        <title>Pervasive Adenine N6-methylation of Active Genes in Fungi.</title>
        <authorList>
            <consortium name="DOE Joint Genome Institute"/>
            <person name="Mondo S.J."/>
            <person name="Dannebaum R.O."/>
            <person name="Kuo R.C."/>
            <person name="Labutti K."/>
            <person name="Haridas S."/>
            <person name="Kuo A."/>
            <person name="Salamov A."/>
            <person name="Ahrendt S.R."/>
            <person name="Lipzen A."/>
            <person name="Sullivan W."/>
            <person name="Andreopoulos W.B."/>
            <person name="Clum A."/>
            <person name="Lindquist E."/>
            <person name="Daum C."/>
            <person name="Ramamoorthy G.K."/>
            <person name="Gryganskyi A."/>
            <person name="Culley D."/>
            <person name="Magnuson J.K."/>
            <person name="James T.Y."/>
            <person name="O'Malley M.A."/>
            <person name="Stajich J.E."/>
            <person name="Spatafora J.W."/>
            <person name="Visel A."/>
            <person name="Grigoriev I.V."/>
        </authorList>
    </citation>
    <scope>NUCLEOTIDE SEQUENCE [LARGE SCALE GENOMIC DNA]</scope>
    <source>
        <strain evidence="2 3">JEL800</strain>
    </source>
</reference>
<feature type="compositionally biased region" description="Low complexity" evidence="1">
    <location>
        <begin position="255"/>
        <end position="266"/>
    </location>
</feature>
<protein>
    <submittedName>
        <fullName evidence="2">Uncharacterized protein</fullName>
    </submittedName>
</protein>
<feature type="compositionally biased region" description="Acidic residues" evidence="1">
    <location>
        <begin position="312"/>
        <end position="326"/>
    </location>
</feature>
<feature type="compositionally biased region" description="Polar residues" evidence="1">
    <location>
        <begin position="85"/>
        <end position="98"/>
    </location>
</feature>
<comment type="caution">
    <text evidence="2">The sequence shown here is derived from an EMBL/GenBank/DDBJ whole genome shotgun (WGS) entry which is preliminary data.</text>
</comment>
<proteinExistence type="predicted"/>
<dbReference type="EMBL" id="MCGO01000022">
    <property type="protein sequence ID" value="ORY44497.1"/>
    <property type="molecule type" value="Genomic_DNA"/>
</dbReference>
<evidence type="ECO:0000256" key="1">
    <source>
        <dbReference type="SAM" id="MobiDB-lite"/>
    </source>
</evidence>
<dbReference type="OrthoDB" id="2120242at2759"/>
<gene>
    <name evidence="2" type="ORF">BCR33DRAFT_717004</name>
</gene>